<organism evidence="1">
    <name type="scientific">Paenibacillus sp. AN1007</name>
    <dbReference type="NCBI Taxonomy" id="3151385"/>
    <lineage>
        <taxon>Bacteria</taxon>
        <taxon>Bacillati</taxon>
        <taxon>Bacillota</taxon>
        <taxon>Bacilli</taxon>
        <taxon>Bacillales</taxon>
        <taxon>Paenibacillaceae</taxon>
        <taxon>Paenibacillus</taxon>
    </lineage>
</organism>
<dbReference type="AlphaFoldDB" id="A0AAU8NBU5"/>
<sequence length="151" mass="17336">MSIVLMPEKVDFRISTTDLHATYTESGGVTLRVDVQTREDMPLDQYREAEFTFSTAAELRCVTLNFFELYAGQVEGIPHTEDVLHFWESNGYHPDPGFYQVVDSPILDEKKTLFDPRNRLDLKHYLVAGYDSYVEVIASSYLIEVKNKGEC</sequence>
<accession>A0AAU8NBU5</accession>
<name>A0AAU8NBU5_9BACL</name>
<dbReference type="EMBL" id="CP159992">
    <property type="protein sequence ID" value="XCP94834.1"/>
    <property type="molecule type" value="Genomic_DNA"/>
</dbReference>
<protein>
    <submittedName>
        <fullName evidence="1">Uncharacterized protein</fullName>
    </submittedName>
</protein>
<reference evidence="1" key="1">
    <citation type="submission" date="2024-05" db="EMBL/GenBank/DDBJ databases">
        <title>Draft genome assemblies of 36 bacteria isolated from hibernating arctic ground squirrels.</title>
        <authorList>
            <person name="McKee H."/>
            <person name="Mullen L."/>
            <person name="Drown D.M."/>
            <person name="Duddleston K.N."/>
        </authorList>
    </citation>
    <scope>NUCLEOTIDE SEQUENCE</scope>
    <source>
        <strain evidence="1">AN1007</strain>
    </source>
</reference>
<gene>
    <name evidence="1" type="ORF">ABXS70_27685</name>
</gene>
<dbReference type="RefSeq" id="WP_366292527.1">
    <property type="nucleotide sequence ID" value="NZ_CP159992.1"/>
</dbReference>
<evidence type="ECO:0000313" key="1">
    <source>
        <dbReference type="EMBL" id="XCP94834.1"/>
    </source>
</evidence>
<proteinExistence type="predicted"/>